<protein>
    <submittedName>
        <fullName evidence="1">Uncharacterized protein</fullName>
    </submittedName>
</protein>
<accession>A0AAX4J7J3</accession>
<reference evidence="1" key="1">
    <citation type="submission" date="2023-12" db="EMBL/GenBank/DDBJ databases">
        <title>Isolation and Characterisation of Novel Lytic Bacteriophages for therapeutic applications in Prosthetic Joint Infections.</title>
        <authorList>
            <person name="Burton N."/>
            <person name="Melo L.D.R."/>
            <person name="Pearce B."/>
            <person name="Tadesse M.D."/>
            <person name="Vryonis E."/>
            <person name="Sagona A."/>
        </authorList>
    </citation>
    <scope>NUCLEOTIDE SEQUENCE</scope>
</reference>
<name>A0AAX4J7J3_9CAUD</name>
<dbReference type="Proteomes" id="UP001432109">
    <property type="component" value="Segment"/>
</dbReference>
<evidence type="ECO:0000313" key="1">
    <source>
        <dbReference type="EMBL" id="WRW34676.1"/>
    </source>
</evidence>
<proteinExistence type="predicted"/>
<organism evidence="1 2">
    <name type="scientific">Staphylococcus phage CF5</name>
    <dbReference type="NCBI Taxonomy" id="3113739"/>
    <lineage>
        <taxon>Viruses</taxon>
        <taxon>Duplodnaviria</taxon>
        <taxon>Heunggongvirae</taxon>
        <taxon>Uroviricota</taxon>
        <taxon>Caudoviricetes</taxon>
        <taxon>Herelleviridae</taxon>
        <taxon>Twortvirinae</taxon>
        <taxon>Silviavirus</taxon>
    </lineage>
</organism>
<sequence length="160" mass="18827">MEIKIDSLDFNELTLKDKNGNVQTFNIHDELKLSEYTIQEEMYSQSAKYSWWSSLLERVRVYEEAEERKLEQLGAQLNQSVRNQFTQQKIKPTKDMIESAILTDSNYQQQQDIVAGWNYKVRQLHYIVKAFEQRMGMLTQISADLRQTNKNGGITNPFSH</sequence>
<dbReference type="EMBL" id="PP034390">
    <property type="protein sequence ID" value="WRW34676.1"/>
    <property type="molecule type" value="Genomic_DNA"/>
</dbReference>
<evidence type="ECO:0000313" key="2">
    <source>
        <dbReference type="Proteomes" id="UP001432109"/>
    </source>
</evidence>
<gene>
    <name evidence="1" type="ORF">CF5_0142</name>
</gene>